<keyword evidence="3" id="KW-1185">Reference proteome</keyword>
<dbReference type="EMBL" id="JAUHHV010000008">
    <property type="protein sequence ID" value="KAK1416624.1"/>
    <property type="molecule type" value="Genomic_DNA"/>
</dbReference>
<name>A0AAD8K669_TARER</name>
<organism evidence="2 3">
    <name type="scientific">Tagetes erecta</name>
    <name type="common">African marigold</name>
    <dbReference type="NCBI Taxonomy" id="13708"/>
    <lineage>
        <taxon>Eukaryota</taxon>
        <taxon>Viridiplantae</taxon>
        <taxon>Streptophyta</taxon>
        <taxon>Embryophyta</taxon>
        <taxon>Tracheophyta</taxon>
        <taxon>Spermatophyta</taxon>
        <taxon>Magnoliopsida</taxon>
        <taxon>eudicotyledons</taxon>
        <taxon>Gunneridae</taxon>
        <taxon>Pentapetalae</taxon>
        <taxon>asterids</taxon>
        <taxon>campanulids</taxon>
        <taxon>Asterales</taxon>
        <taxon>Asteraceae</taxon>
        <taxon>Asteroideae</taxon>
        <taxon>Heliantheae alliance</taxon>
        <taxon>Tageteae</taxon>
        <taxon>Tagetes</taxon>
    </lineage>
</organism>
<gene>
    <name evidence="2" type="ORF">QVD17_32415</name>
</gene>
<dbReference type="Proteomes" id="UP001229421">
    <property type="component" value="Unassembled WGS sequence"/>
</dbReference>
<sequence length="131" mass="14554">MLCIVESCVLGWLLTLLCGNCSNVILLQKLDVDVPRKHGDRPFVFTVQSIIRQIRNREEELKEMISSSLCGIMFGFQVRNQQDAGASPAVGEIDTKAPFESVKAAVNLFVEASPKADRPVNLLVRKRRPGD</sequence>
<accession>A0AAD8K669</accession>
<evidence type="ECO:0000313" key="2">
    <source>
        <dbReference type="EMBL" id="KAK1416624.1"/>
    </source>
</evidence>
<evidence type="ECO:0000313" key="3">
    <source>
        <dbReference type="Proteomes" id="UP001229421"/>
    </source>
</evidence>
<dbReference type="AlphaFoldDB" id="A0AAD8K669"/>
<feature type="signal peptide" evidence="1">
    <location>
        <begin position="1"/>
        <end position="19"/>
    </location>
</feature>
<proteinExistence type="predicted"/>
<keyword evidence="1" id="KW-0732">Signal</keyword>
<feature type="chain" id="PRO_5041908536" evidence="1">
    <location>
        <begin position="20"/>
        <end position="131"/>
    </location>
</feature>
<protein>
    <submittedName>
        <fullName evidence="2">Uncharacterized protein</fullName>
    </submittedName>
</protein>
<comment type="caution">
    <text evidence="2">The sequence shown here is derived from an EMBL/GenBank/DDBJ whole genome shotgun (WGS) entry which is preliminary data.</text>
</comment>
<reference evidence="2" key="1">
    <citation type="journal article" date="2023" name="bioRxiv">
        <title>Improved chromosome-level genome assembly for marigold (Tagetes erecta).</title>
        <authorList>
            <person name="Jiang F."/>
            <person name="Yuan L."/>
            <person name="Wang S."/>
            <person name="Wang H."/>
            <person name="Xu D."/>
            <person name="Wang A."/>
            <person name="Fan W."/>
        </authorList>
    </citation>
    <scope>NUCLEOTIDE SEQUENCE</scope>
    <source>
        <strain evidence="2">WSJ</strain>
        <tissue evidence="2">Leaf</tissue>
    </source>
</reference>
<evidence type="ECO:0000256" key="1">
    <source>
        <dbReference type="SAM" id="SignalP"/>
    </source>
</evidence>